<dbReference type="Gene3D" id="3.60.110.10">
    <property type="entry name" value="Carbon-nitrogen hydrolase"/>
    <property type="match status" value="1"/>
</dbReference>
<dbReference type="PANTHER" id="PTHR47799:SF1">
    <property type="entry name" value="OMEGA-AMIDASE YAFV"/>
    <property type="match status" value="1"/>
</dbReference>
<dbReference type="SUPFAM" id="SSF56317">
    <property type="entry name" value="Carbon-nitrogen hydrolase"/>
    <property type="match status" value="1"/>
</dbReference>
<dbReference type="Pfam" id="PF00795">
    <property type="entry name" value="CN_hydrolase"/>
    <property type="match status" value="1"/>
</dbReference>
<feature type="domain" description="CN hydrolase" evidence="1">
    <location>
        <begin position="3"/>
        <end position="231"/>
    </location>
</feature>
<name>A0ABV1GXM5_9BACT</name>
<dbReference type="RefSeq" id="WP_349094233.1">
    <property type="nucleotide sequence ID" value="NZ_JBBMFL010000010.1"/>
</dbReference>
<keyword evidence="2" id="KW-0378">Hydrolase</keyword>
<dbReference type="InterPro" id="IPR052737">
    <property type="entry name" value="Omega-amidase_YafV"/>
</dbReference>
<dbReference type="EMBL" id="JBBMFL010000010">
    <property type="protein sequence ID" value="MEQ2545164.1"/>
    <property type="molecule type" value="Genomic_DNA"/>
</dbReference>
<protein>
    <submittedName>
        <fullName evidence="2">Nitrilase-related carbon-nitrogen hydrolase</fullName>
    </submittedName>
</protein>
<dbReference type="GO" id="GO:0016787">
    <property type="term" value="F:hydrolase activity"/>
    <property type="evidence" value="ECO:0007669"/>
    <property type="project" value="UniProtKB-KW"/>
</dbReference>
<sequence>MQLRIALCQTDIAWEQPARNLAWLEPLVAGADADVVVLPELFATGFTLDPAPVAEVPGGEVVTALRRWAVQYGKAVAGSVAVAEGGRFFNRMYFVTPDGGCARYDKRHLFAPGGEARNYTPGSDRVVVEYRGFRFLLLVCYDLRFPVWSRCRGDYDAILCCASWPASRREAWRTLLHARAVENQCYVAGVNRVGDDPSGHYAGDSLLVDFKGRTLAEAGDREQTLSAAFDADALAAFRTEFPTWRDADDFRIRM</sequence>
<accession>A0ABV1GXM5</accession>
<comment type="caution">
    <text evidence="2">The sequence shown here is derived from an EMBL/GenBank/DDBJ whole genome shotgun (WGS) entry which is preliminary data.</text>
</comment>
<proteinExistence type="predicted"/>
<reference evidence="2 3" key="1">
    <citation type="submission" date="2024-03" db="EMBL/GenBank/DDBJ databases">
        <title>Human intestinal bacterial collection.</title>
        <authorList>
            <person name="Pauvert C."/>
            <person name="Hitch T.C.A."/>
            <person name="Clavel T."/>
        </authorList>
    </citation>
    <scope>NUCLEOTIDE SEQUENCE [LARGE SCALE GENOMIC DNA]</scope>
    <source>
        <strain evidence="2 3">CLA-KB-H122</strain>
    </source>
</reference>
<organism evidence="2 3">
    <name type="scientific">Alistipes intestinihominis</name>
    <dbReference type="NCBI Taxonomy" id="3133172"/>
    <lineage>
        <taxon>Bacteria</taxon>
        <taxon>Pseudomonadati</taxon>
        <taxon>Bacteroidota</taxon>
        <taxon>Bacteroidia</taxon>
        <taxon>Bacteroidales</taxon>
        <taxon>Rikenellaceae</taxon>
        <taxon>Alistipes</taxon>
    </lineage>
</organism>
<gene>
    <name evidence="2" type="ORF">WMO46_09420</name>
</gene>
<dbReference type="InterPro" id="IPR003010">
    <property type="entry name" value="C-N_Hydrolase"/>
</dbReference>
<evidence type="ECO:0000259" key="1">
    <source>
        <dbReference type="PROSITE" id="PS50263"/>
    </source>
</evidence>
<evidence type="ECO:0000313" key="2">
    <source>
        <dbReference type="EMBL" id="MEQ2545164.1"/>
    </source>
</evidence>
<dbReference type="InterPro" id="IPR036526">
    <property type="entry name" value="C-N_Hydrolase_sf"/>
</dbReference>
<dbReference type="PANTHER" id="PTHR47799">
    <property type="entry name" value="OMEGA-AMIDASE YAFV"/>
    <property type="match status" value="1"/>
</dbReference>
<dbReference type="Proteomes" id="UP001460202">
    <property type="component" value="Unassembled WGS sequence"/>
</dbReference>
<keyword evidence="3" id="KW-1185">Reference proteome</keyword>
<dbReference type="PROSITE" id="PS50263">
    <property type="entry name" value="CN_HYDROLASE"/>
    <property type="match status" value="1"/>
</dbReference>
<evidence type="ECO:0000313" key="3">
    <source>
        <dbReference type="Proteomes" id="UP001460202"/>
    </source>
</evidence>